<evidence type="ECO:0000256" key="1">
    <source>
        <dbReference type="SAM" id="Phobius"/>
    </source>
</evidence>
<organism evidence="2 3">
    <name type="scientific">Mycolicibacterium wolinskyi</name>
    <dbReference type="NCBI Taxonomy" id="59750"/>
    <lineage>
        <taxon>Bacteria</taxon>
        <taxon>Bacillati</taxon>
        <taxon>Actinomycetota</taxon>
        <taxon>Actinomycetes</taxon>
        <taxon>Mycobacteriales</taxon>
        <taxon>Mycobacteriaceae</taxon>
        <taxon>Mycolicibacterium</taxon>
    </lineage>
</organism>
<keyword evidence="1" id="KW-0472">Membrane</keyword>
<accession>A0A1X2FK62</accession>
<keyword evidence="1" id="KW-1133">Transmembrane helix</keyword>
<protein>
    <submittedName>
        <fullName evidence="2">Uncharacterized protein</fullName>
    </submittedName>
</protein>
<dbReference type="EMBL" id="LQQA01000004">
    <property type="protein sequence ID" value="ORX18825.1"/>
    <property type="molecule type" value="Genomic_DNA"/>
</dbReference>
<evidence type="ECO:0000313" key="3">
    <source>
        <dbReference type="Proteomes" id="UP000193964"/>
    </source>
</evidence>
<keyword evidence="1" id="KW-0812">Transmembrane</keyword>
<sequence>MTNQQDVCVAVVTDPNGTEWSVHRRWWPFPDVFDLVDVAFFGWIGLLFALPFLLLWPIWLATKFLGARWTIEVERNGSRVDTELVRGWARSDARIAELSGQLAQGWRSGNYAI</sequence>
<reference evidence="2 3" key="1">
    <citation type="submission" date="2016-01" db="EMBL/GenBank/DDBJ databases">
        <title>The new phylogeny of the genus Mycobacterium.</title>
        <authorList>
            <person name="Tarcisio F."/>
            <person name="Conor M."/>
            <person name="Antonella G."/>
            <person name="Elisabetta G."/>
            <person name="Giulia F.S."/>
            <person name="Sara T."/>
            <person name="Anna F."/>
            <person name="Clotilde B."/>
            <person name="Roberto B."/>
            <person name="Veronica D.S."/>
            <person name="Fabio R."/>
            <person name="Monica P."/>
            <person name="Olivier J."/>
            <person name="Enrico T."/>
            <person name="Nicola S."/>
        </authorList>
    </citation>
    <scope>NUCLEOTIDE SEQUENCE [LARGE SCALE GENOMIC DNA]</scope>
    <source>
        <strain evidence="2 3">ATCC 700010</strain>
    </source>
</reference>
<evidence type="ECO:0000313" key="2">
    <source>
        <dbReference type="EMBL" id="ORX18825.1"/>
    </source>
</evidence>
<gene>
    <name evidence="2" type="ORF">AWC31_12735</name>
</gene>
<comment type="caution">
    <text evidence="2">The sequence shown here is derived from an EMBL/GenBank/DDBJ whole genome shotgun (WGS) entry which is preliminary data.</text>
</comment>
<dbReference type="AlphaFoldDB" id="A0A1X2FK62"/>
<name>A0A1X2FK62_9MYCO</name>
<feature type="transmembrane region" description="Helical" evidence="1">
    <location>
        <begin position="38"/>
        <end position="59"/>
    </location>
</feature>
<proteinExistence type="predicted"/>
<dbReference type="Proteomes" id="UP000193964">
    <property type="component" value="Unassembled WGS sequence"/>
</dbReference>